<sequence>MSHVLTAGGGDGGASSASHIAYSHATQGHEHGTARIRARPRDGHTEHDGRCGGGGPGPGRAGRSPRFINRRARARHLRGRGAAHAPASILVRPPRGYHCNMAATHFLAEVLP</sequence>
<reference evidence="2 3" key="1">
    <citation type="journal article" date="2019" name="Commun. Biol.">
        <title>The bagworm genome reveals a unique fibroin gene that provides high tensile strength.</title>
        <authorList>
            <person name="Kono N."/>
            <person name="Nakamura H."/>
            <person name="Ohtoshi R."/>
            <person name="Tomita M."/>
            <person name="Numata K."/>
            <person name="Arakawa K."/>
        </authorList>
    </citation>
    <scope>NUCLEOTIDE SEQUENCE [LARGE SCALE GENOMIC DNA]</scope>
</reference>
<proteinExistence type="predicted"/>
<accession>A0A4C1WCK2</accession>
<feature type="compositionally biased region" description="Low complexity" evidence="1">
    <location>
        <begin position="14"/>
        <end position="25"/>
    </location>
</feature>
<evidence type="ECO:0000313" key="3">
    <source>
        <dbReference type="Proteomes" id="UP000299102"/>
    </source>
</evidence>
<evidence type="ECO:0000313" key="2">
    <source>
        <dbReference type="EMBL" id="GBP48209.1"/>
    </source>
</evidence>
<organism evidence="2 3">
    <name type="scientific">Eumeta variegata</name>
    <name type="common">Bagworm moth</name>
    <name type="synonym">Eumeta japonica</name>
    <dbReference type="NCBI Taxonomy" id="151549"/>
    <lineage>
        <taxon>Eukaryota</taxon>
        <taxon>Metazoa</taxon>
        <taxon>Ecdysozoa</taxon>
        <taxon>Arthropoda</taxon>
        <taxon>Hexapoda</taxon>
        <taxon>Insecta</taxon>
        <taxon>Pterygota</taxon>
        <taxon>Neoptera</taxon>
        <taxon>Endopterygota</taxon>
        <taxon>Lepidoptera</taxon>
        <taxon>Glossata</taxon>
        <taxon>Ditrysia</taxon>
        <taxon>Tineoidea</taxon>
        <taxon>Psychidae</taxon>
        <taxon>Oiketicinae</taxon>
        <taxon>Eumeta</taxon>
    </lineage>
</organism>
<dbReference type="EMBL" id="BGZK01000519">
    <property type="protein sequence ID" value="GBP48209.1"/>
    <property type="molecule type" value="Genomic_DNA"/>
</dbReference>
<dbReference type="AlphaFoldDB" id="A0A4C1WCK2"/>
<dbReference type="Proteomes" id="UP000299102">
    <property type="component" value="Unassembled WGS sequence"/>
</dbReference>
<evidence type="ECO:0000256" key="1">
    <source>
        <dbReference type="SAM" id="MobiDB-lite"/>
    </source>
</evidence>
<feature type="compositionally biased region" description="Gly residues" evidence="1">
    <location>
        <begin position="51"/>
        <end position="60"/>
    </location>
</feature>
<comment type="caution">
    <text evidence="2">The sequence shown here is derived from an EMBL/GenBank/DDBJ whole genome shotgun (WGS) entry which is preliminary data.</text>
</comment>
<feature type="compositionally biased region" description="Basic and acidic residues" evidence="1">
    <location>
        <begin position="27"/>
        <end position="50"/>
    </location>
</feature>
<protein>
    <submittedName>
        <fullName evidence="2">Uncharacterized protein</fullName>
    </submittedName>
</protein>
<keyword evidence="3" id="KW-1185">Reference proteome</keyword>
<feature type="region of interest" description="Disordered" evidence="1">
    <location>
        <begin position="1"/>
        <end position="69"/>
    </location>
</feature>
<name>A0A4C1WCK2_EUMVA</name>
<gene>
    <name evidence="2" type="ORF">EVAR_96796_1</name>
</gene>